<keyword evidence="1" id="KW-1133">Transmembrane helix</keyword>
<evidence type="ECO:0000313" key="3">
    <source>
        <dbReference type="Proteomes" id="UP000177996"/>
    </source>
</evidence>
<organism evidence="2 3">
    <name type="scientific">Candidatus Lloydbacteria bacterium RIFCSPHIGHO2_02_FULL_50_13</name>
    <dbReference type="NCBI Taxonomy" id="1798661"/>
    <lineage>
        <taxon>Bacteria</taxon>
        <taxon>Candidatus Lloydiibacteriota</taxon>
    </lineage>
</organism>
<evidence type="ECO:0000256" key="1">
    <source>
        <dbReference type="SAM" id="Phobius"/>
    </source>
</evidence>
<reference evidence="2 3" key="1">
    <citation type="journal article" date="2016" name="Nat. Commun.">
        <title>Thousands of microbial genomes shed light on interconnected biogeochemical processes in an aquifer system.</title>
        <authorList>
            <person name="Anantharaman K."/>
            <person name="Brown C.T."/>
            <person name="Hug L.A."/>
            <person name="Sharon I."/>
            <person name="Castelle C.J."/>
            <person name="Probst A.J."/>
            <person name="Thomas B.C."/>
            <person name="Singh A."/>
            <person name="Wilkins M.J."/>
            <person name="Karaoz U."/>
            <person name="Brodie E.L."/>
            <person name="Williams K.H."/>
            <person name="Hubbard S.S."/>
            <person name="Banfield J.F."/>
        </authorList>
    </citation>
    <scope>NUCLEOTIDE SEQUENCE [LARGE SCALE GENOMIC DNA]</scope>
</reference>
<protein>
    <submittedName>
        <fullName evidence="2">Uncharacterized protein</fullName>
    </submittedName>
</protein>
<accession>A0A1G2D1U5</accession>
<dbReference type="STRING" id="1798661.A3D65_03725"/>
<dbReference type="AlphaFoldDB" id="A0A1G2D1U5"/>
<dbReference type="EMBL" id="MHLL01000055">
    <property type="protein sequence ID" value="OGZ07616.1"/>
    <property type="molecule type" value="Genomic_DNA"/>
</dbReference>
<evidence type="ECO:0000313" key="2">
    <source>
        <dbReference type="EMBL" id="OGZ07616.1"/>
    </source>
</evidence>
<feature type="transmembrane region" description="Helical" evidence="1">
    <location>
        <begin position="99"/>
        <end position="117"/>
    </location>
</feature>
<name>A0A1G2D1U5_9BACT</name>
<sequence>MRLFSPYFSLARYIFFSTMIYMSGKIFGWALIIFICSTGTARALALEKDATGNGGEATNPAIQQEADHGAGAKVLWESVESQEATAAISGHALSETTTWLFLFTGIISCALAGFIIVRSPKRETVPADEYAIIEDIIESADD</sequence>
<keyword evidence="1" id="KW-0472">Membrane</keyword>
<comment type="caution">
    <text evidence="2">The sequence shown here is derived from an EMBL/GenBank/DDBJ whole genome shotgun (WGS) entry which is preliminary data.</text>
</comment>
<dbReference type="Proteomes" id="UP000177996">
    <property type="component" value="Unassembled WGS sequence"/>
</dbReference>
<gene>
    <name evidence="2" type="ORF">A3D65_03725</name>
</gene>
<proteinExistence type="predicted"/>
<keyword evidence="1" id="KW-0812">Transmembrane</keyword>